<evidence type="ECO:0000313" key="9">
    <source>
        <dbReference type="EMBL" id="RCI06296.1"/>
    </source>
</evidence>
<feature type="transmembrane region" description="Helical" evidence="7">
    <location>
        <begin position="6"/>
        <end position="29"/>
    </location>
</feature>
<keyword evidence="4 7" id="KW-0812">Transmembrane</keyword>
<feature type="transmembrane region" description="Helical" evidence="7">
    <location>
        <begin position="145"/>
        <end position="164"/>
    </location>
</feature>
<keyword evidence="5 7" id="KW-1133">Transmembrane helix</keyword>
<evidence type="ECO:0000313" key="10">
    <source>
        <dbReference type="Proteomes" id="UP000253551"/>
    </source>
</evidence>
<dbReference type="Proteomes" id="UP000253551">
    <property type="component" value="Unassembled WGS sequence"/>
</dbReference>
<keyword evidence="2 7" id="KW-0813">Transport</keyword>
<feature type="transmembrane region" description="Helical" evidence="7">
    <location>
        <begin position="214"/>
        <end position="241"/>
    </location>
</feature>
<evidence type="ECO:0000256" key="4">
    <source>
        <dbReference type="ARBA" id="ARBA00022692"/>
    </source>
</evidence>
<feature type="transmembrane region" description="Helical" evidence="7">
    <location>
        <begin position="380"/>
        <end position="398"/>
    </location>
</feature>
<comment type="function">
    <text evidence="7">Sodium-phosphate symporter.</text>
</comment>
<dbReference type="PANTHER" id="PTHR11101:SF80">
    <property type="entry name" value="PHOSPHATE TRANSPORTER"/>
    <property type="match status" value="1"/>
</dbReference>
<reference evidence="9 10" key="1">
    <citation type="journal article" date="2018" name="G3 (Bethesda)">
        <title>Phylogenetic and Phylogenomic Definition of Rhizopus Species.</title>
        <authorList>
            <person name="Gryganskyi A.P."/>
            <person name="Golan J."/>
            <person name="Dolatabadi S."/>
            <person name="Mondo S."/>
            <person name="Robb S."/>
            <person name="Idnurm A."/>
            <person name="Muszewska A."/>
            <person name="Steczkiewicz K."/>
            <person name="Masonjones S."/>
            <person name="Liao H.L."/>
            <person name="Gajdeczka M.T."/>
            <person name="Anike F."/>
            <person name="Vuek A."/>
            <person name="Anishchenko I.M."/>
            <person name="Voigt K."/>
            <person name="de Hoog G.S."/>
            <person name="Smith M.E."/>
            <person name="Heitman J."/>
            <person name="Vilgalys R."/>
            <person name="Stajich J.E."/>
        </authorList>
    </citation>
    <scope>NUCLEOTIDE SEQUENCE [LARGE SCALE GENOMIC DNA]</scope>
    <source>
        <strain evidence="9 10">LSU 92-RS-03</strain>
    </source>
</reference>
<dbReference type="GO" id="GO:0016020">
    <property type="term" value="C:membrane"/>
    <property type="evidence" value="ECO:0007669"/>
    <property type="project" value="UniProtKB-SubCell"/>
</dbReference>
<evidence type="ECO:0000256" key="1">
    <source>
        <dbReference type="ARBA" id="ARBA00004141"/>
    </source>
</evidence>
<evidence type="ECO:0000256" key="8">
    <source>
        <dbReference type="SAM" id="Coils"/>
    </source>
</evidence>
<accession>A0A367KVR9</accession>
<feature type="transmembrane region" description="Helical" evidence="7">
    <location>
        <begin position="86"/>
        <end position="106"/>
    </location>
</feature>
<evidence type="ECO:0000256" key="5">
    <source>
        <dbReference type="ARBA" id="ARBA00022989"/>
    </source>
</evidence>
<keyword evidence="10" id="KW-1185">Reference proteome</keyword>
<name>A0A367KVR9_RHIST</name>
<keyword evidence="8" id="KW-0175">Coiled coil</keyword>
<keyword evidence="6 7" id="KW-0472">Membrane</keyword>
<comment type="subcellular location">
    <subcellularLocation>
        <location evidence="1 7">Membrane</location>
        <topology evidence="1 7">Multi-pass membrane protein</topology>
    </subcellularLocation>
</comment>
<dbReference type="PANTHER" id="PTHR11101">
    <property type="entry name" value="PHOSPHATE TRANSPORTER"/>
    <property type="match status" value="1"/>
</dbReference>
<feature type="transmembrane region" description="Helical" evidence="7">
    <location>
        <begin position="520"/>
        <end position="544"/>
    </location>
</feature>
<dbReference type="EMBL" id="PJQM01000184">
    <property type="protein sequence ID" value="RCI06296.1"/>
    <property type="molecule type" value="Genomic_DNA"/>
</dbReference>
<dbReference type="STRING" id="4846.A0A367KVR9"/>
<evidence type="ECO:0000256" key="3">
    <source>
        <dbReference type="ARBA" id="ARBA00022592"/>
    </source>
</evidence>
<dbReference type="GO" id="GO:0005315">
    <property type="term" value="F:phosphate transmembrane transporter activity"/>
    <property type="evidence" value="ECO:0007669"/>
    <property type="project" value="InterPro"/>
</dbReference>
<feature type="transmembrane region" description="Helical" evidence="7">
    <location>
        <begin position="118"/>
        <end position="139"/>
    </location>
</feature>
<dbReference type="InterPro" id="IPR001204">
    <property type="entry name" value="Phos_transporter"/>
</dbReference>
<comment type="caution">
    <text evidence="9">The sequence shown here is derived from an EMBL/GenBank/DDBJ whole genome shotgun (WGS) entry which is preliminary data.</text>
</comment>
<organism evidence="9 10">
    <name type="scientific">Rhizopus stolonifer</name>
    <name type="common">Rhizopus nigricans</name>
    <dbReference type="NCBI Taxonomy" id="4846"/>
    <lineage>
        <taxon>Eukaryota</taxon>
        <taxon>Fungi</taxon>
        <taxon>Fungi incertae sedis</taxon>
        <taxon>Mucoromycota</taxon>
        <taxon>Mucoromycotina</taxon>
        <taxon>Mucoromycetes</taxon>
        <taxon>Mucorales</taxon>
        <taxon>Mucorineae</taxon>
        <taxon>Rhizopodaceae</taxon>
        <taxon>Rhizopus</taxon>
    </lineage>
</organism>
<evidence type="ECO:0000256" key="6">
    <source>
        <dbReference type="ARBA" id="ARBA00023136"/>
    </source>
</evidence>
<proteinExistence type="inferred from homology"/>
<evidence type="ECO:0000256" key="7">
    <source>
        <dbReference type="RuleBase" id="RU363058"/>
    </source>
</evidence>
<feature type="transmembrane region" description="Helical" evidence="7">
    <location>
        <begin position="185"/>
        <end position="202"/>
    </location>
</feature>
<evidence type="ECO:0000256" key="2">
    <source>
        <dbReference type="ARBA" id="ARBA00022448"/>
    </source>
</evidence>
<feature type="transmembrane region" description="Helical" evidence="7">
    <location>
        <begin position="429"/>
        <end position="450"/>
    </location>
</feature>
<gene>
    <name evidence="9" type="primary">PHO89_2</name>
    <name evidence="9" type="ORF">CU098_010388</name>
</gene>
<protein>
    <recommendedName>
        <fullName evidence="7">Phosphate transporter</fullName>
    </recommendedName>
</protein>
<dbReference type="OrthoDB" id="260807at2759"/>
<feature type="coiled-coil region" evidence="8">
    <location>
        <begin position="310"/>
        <end position="362"/>
    </location>
</feature>
<sequence>MQAFDYTWIFAVGMVVAFMDAFGIGANDVSNSFATSVSSGSLTLIQACVIACFTEFGGAVLLGAETAETIKGGILSVSYYVQQPEMLMLAMMCAIIGSANWVLIATRFGWPVSTTHSIVGAIIGVGISAFGVNSITWGWDGVAQIITSWFLSPVCAGIVAAIIYSITKYAILRRVDSFKWGIRLVPVYFFFTAAIEIFYIIYKAPGGGSKKMSIGVILAISFSCAFACALFGQFFFCPWVVRRIKGRENIKWYHMFVIPFLKKQPTIDEVDVEQHASSRSASIQNTQNEADGLDEVLTPGEVDEKLKKLGAENEDALAEEKEEVEDQKKNGWFNSKVKTYKEKAVNMALHGLRQDVRNLENKKLQNVHAHTELFEDDAEYLFSFLQIITACMASFAHGSNDVSNAIGPIASIYEVWTTANVDVTGKVPIPIWILVYGGIGIDIGLALMGYRVMRAMGNNITYFTPSRGFCAELSAALTVLTCSQIGLPVSTTHCITGASAAIGLCNTNGYKAVNWKMLSWCFFSWFITLPCAGLVSGLLFAVFANSPKFV</sequence>
<keyword evidence="3 7" id="KW-0592">Phosphate transport</keyword>
<dbReference type="Pfam" id="PF01384">
    <property type="entry name" value="PHO4"/>
    <property type="match status" value="1"/>
</dbReference>
<dbReference type="AlphaFoldDB" id="A0A367KVR9"/>
<comment type="similarity">
    <text evidence="7">Belongs to the inorganic phosphate transporter (PiT) (TC 2.A.20) family.</text>
</comment>
<dbReference type="GO" id="GO:0035435">
    <property type="term" value="P:phosphate ion transmembrane transport"/>
    <property type="evidence" value="ECO:0007669"/>
    <property type="project" value="TreeGrafter"/>
</dbReference>